<feature type="compositionally biased region" description="Low complexity" evidence="1">
    <location>
        <begin position="205"/>
        <end position="218"/>
    </location>
</feature>
<sequence>MCEVPMSAAEMEVSSTVLTSSNSNDSTNDLSLCSSNSSSVSLNASGSLNQTPSNLTRLPPQLPSTQPIQNPPQQRQILVDSNGQIIGNFLLQQQQQQQHQQSQQHLQHQHQQQLLQQAAQQFTFQATQQQHAVSTLAARQQQQQQQQQQQHQHQHQIANKILPVVRKTFELSTNGQPHFLTGSGSVQPSTTVQNQTSLEATHQQLQQYSLQQQHQTQQRNFLPNPATQSNNSPPGPQNLLTNHQQQQLQLQQQLHQLQQQQQQLNTFQTLTTQTQHQQQQQQQQTNSLATTPKYISKQLSIISMPARSSVASTTVAIPSTATTATPHALNAFNAVLNNSSAANVLKALPPSGVPTTIAQQRPSVKVPSNKGRKTTSKLPPGAVNLERSYQICQAVIQNSPNRENLKAQLRPPAALLNQQQQQQQQTVQTSNSAPLATSTSNVLKPQDDVIVNTVTTGPANSLPTGLPTNVMGVGRPGVYKVIGPRMGFPRKKYVQRKSSPTLIRHVFANQGTTMLQAANAAASNVGNQQLTILQQPTVPSQSGQHVSHVQTHDIHHNGNGQYVLVHRANVGAADNQAPRASSAPPVPQNQVCTHLICPAWSKSLHHIQQNPIHGLNGISITGRGRPASVDVDTFNSTLQDMQNSLQVNNPNTQIVRRNLPAGNIYIEGLGEATSNLGDGSANYIVTTTTSGIMAGGALRSNQQPGGGGGNNSPNSLDPNNCACSLNAMVICQQCGAFCHDDCISASKLCVSCVIR</sequence>
<feature type="domain" description="Protein ASX-like PHD" evidence="2">
    <location>
        <begin position="710"/>
        <end position="754"/>
    </location>
</feature>
<accession>A0A1A9W3Q9</accession>
<feature type="compositionally biased region" description="Polar residues" evidence="1">
    <location>
        <begin position="219"/>
        <end position="232"/>
    </location>
</feature>
<feature type="region of interest" description="Disordered" evidence="1">
    <location>
        <begin position="15"/>
        <end position="73"/>
    </location>
</feature>
<dbReference type="GO" id="GO:0009887">
    <property type="term" value="P:animal organ morphogenesis"/>
    <property type="evidence" value="ECO:0007669"/>
    <property type="project" value="TreeGrafter"/>
</dbReference>
<reference evidence="4" key="1">
    <citation type="submission" date="2014-03" db="EMBL/GenBank/DDBJ databases">
        <authorList>
            <person name="Aksoy S."/>
            <person name="Warren W."/>
            <person name="Wilson R.K."/>
        </authorList>
    </citation>
    <scope>NUCLEOTIDE SEQUENCE [LARGE SCALE GENOMIC DNA]</scope>
    <source>
        <strain evidence="4">IAEA</strain>
    </source>
</reference>
<reference evidence="3" key="2">
    <citation type="submission" date="2020-05" db="UniProtKB">
        <authorList>
            <consortium name="EnsemblMetazoa"/>
        </authorList>
    </citation>
    <scope>IDENTIFICATION</scope>
    <source>
        <strain evidence="3">IAEA</strain>
    </source>
</reference>
<dbReference type="EnsemblMetazoa" id="GBRI005288-RA">
    <property type="protein sequence ID" value="GBRI005288-PA"/>
    <property type="gene ID" value="GBRI005288"/>
</dbReference>
<keyword evidence="4" id="KW-1185">Reference proteome</keyword>
<dbReference type="PANTHER" id="PTHR13578">
    <property type="entry name" value="ADDITIONAL SEX COMBS LIKE PROTEIN ASXL"/>
    <property type="match status" value="1"/>
</dbReference>
<evidence type="ECO:0000256" key="1">
    <source>
        <dbReference type="SAM" id="MobiDB-lite"/>
    </source>
</evidence>
<dbReference type="AlphaFoldDB" id="A0A1A9W3Q9"/>
<dbReference type="GO" id="GO:0003682">
    <property type="term" value="F:chromatin binding"/>
    <property type="evidence" value="ECO:0007669"/>
    <property type="project" value="TreeGrafter"/>
</dbReference>
<feature type="compositionally biased region" description="Polar residues" evidence="1">
    <location>
        <begin position="353"/>
        <end position="362"/>
    </location>
</feature>
<dbReference type="PANTHER" id="PTHR13578:SF20">
    <property type="entry name" value="POLYCOMB PROTEIN ASX"/>
    <property type="match status" value="1"/>
</dbReference>
<feature type="compositionally biased region" description="Polar residues" evidence="1">
    <location>
        <begin position="426"/>
        <end position="441"/>
    </location>
</feature>
<organism evidence="3 4">
    <name type="scientific">Glossina brevipalpis</name>
    <dbReference type="NCBI Taxonomy" id="37001"/>
    <lineage>
        <taxon>Eukaryota</taxon>
        <taxon>Metazoa</taxon>
        <taxon>Ecdysozoa</taxon>
        <taxon>Arthropoda</taxon>
        <taxon>Hexapoda</taxon>
        <taxon>Insecta</taxon>
        <taxon>Pterygota</taxon>
        <taxon>Neoptera</taxon>
        <taxon>Endopterygota</taxon>
        <taxon>Diptera</taxon>
        <taxon>Brachycera</taxon>
        <taxon>Muscomorpha</taxon>
        <taxon>Hippoboscoidea</taxon>
        <taxon>Glossinidae</taxon>
        <taxon>Glossina</taxon>
    </lineage>
</organism>
<feature type="compositionally biased region" description="Low complexity" evidence="1">
    <location>
        <begin position="15"/>
        <end position="49"/>
    </location>
</feature>
<dbReference type="InterPro" id="IPR026905">
    <property type="entry name" value="ASX-like_PHD"/>
</dbReference>
<evidence type="ECO:0000313" key="3">
    <source>
        <dbReference type="EnsemblMetazoa" id="GBRI005288-PA"/>
    </source>
</evidence>
<dbReference type="VEuPathDB" id="VectorBase:GBRI005288"/>
<dbReference type="Proteomes" id="UP000091820">
    <property type="component" value="Unassembled WGS sequence"/>
</dbReference>
<feature type="region of interest" description="Disordered" evidence="1">
    <location>
        <begin position="205"/>
        <end position="247"/>
    </location>
</feature>
<feature type="region of interest" description="Disordered" evidence="1">
    <location>
        <begin position="353"/>
        <end position="382"/>
    </location>
</feature>
<proteinExistence type="predicted"/>
<dbReference type="Pfam" id="PF13922">
    <property type="entry name" value="PHD_3"/>
    <property type="match status" value="1"/>
</dbReference>
<evidence type="ECO:0000259" key="2">
    <source>
        <dbReference type="Pfam" id="PF13922"/>
    </source>
</evidence>
<dbReference type="STRING" id="37001.A0A1A9W3Q9"/>
<dbReference type="GO" id="GO:0003677">
    <property type="term" value="F:DNA binding"/>
    <property type="evidence" value="ECO:0007669"/>
    <property type="project" value="InterPro"/>
</dbReference>
<dbReference type="GO" id="GO:0045944">
    <property type="term" value="P:positive regulation of transcription by RNA polymerase II"/>
    <property type="evidence" value="ECO:0007669"/>
    <property type="project" value="TreeGrafter"/>
</dbReference>
<protein>
    <recommendedName>
        <fullName evidence="2">Protein ASX-like PHD domain-containing protein</fullName>
    </recommendedName>
</protein>
<dbReference type="GO" id="GO:0035517">
    <property type="term" value="C:PR-DUB complex"/>
    <property type="evidence" value="ECO:0007669"/>
    <property type="project" value="TreeGrafter"/>
</dbReference>
<feature type="compositionally biased region" description="Low complexity" evidence="1">
    <location>
        <begin position="237"/>
        <end position="247"/>
    </location>
</feature>
<name>A0A1A9W3Q9_9MUSC</name>
<feature type="region of interest" description="Disordered" evidence="1">
    <location>
        <begin position="415"/>
        <end position="441"/>
    </location>
</feature>
<dbReference type="InterPro" id="IPR024811">
    <property type="entry name" value="ASX/ASX-like"/>
</dbReference>
<evidence type="ECO:0000313" key="4">
    <source>
        <dbReference type="Proteomes" id="UP000091820"/>
    </source>
</evidence>